<protein>
    <recommendedName>
        <fullName evidence="4">MacB-like periplasmic core domain-containing protein</fullName>
    </recommendedName>
</protein>
<keyword evidence="1" id="KW-0472">Membrane</keyword>
<organism evidence="2 3">
    <name type="scientific">Candidatus Lactobacillus pullistercoris</name>
    <dbReference type="NCBI Taxonomy" id="2838636"/>
    <lineage>
        <taxon>Bacteria</taxon>
        <taxon>Bacillati</taxon>
        <taxon>Bacillota</taxon>
        <taxon>Bacilli</taxon>
        <taxon>Lactobacillales</taxon>
        <taxon>Lactobacillaceae</taxon>
        <taxon>Lactobacillus</taxon>
    </lineage>
</organism>
<keyword evidence="1" id="KW-0812">Transmembrane</keyword>
<feature type="transmembrane region" description="Helical" evidence="1">
    <location>
        <begin position="219"/>
        <end position="241"/>
    </location>
</feature>
<reference evidence="2" key="2">
    <citation type="submission" date="2021-04" db="EMBL/GenBank/DDBJ databases">
        <authorList>
            <person name="Gilroy R."/>
        </authorList>
    </citation>
    <scope>NUCLEOTIDE SEQUENCE</scope>
    <source>
        <strain evidence="2">F6-686</strain>
    </source>
</reference>
<dbReference type="AlphaFoldDB" id="A0A9E2KQQ3"/>
<name>A0A9E2KQQ3_9LACO</name>
<accession>A0A9E2KQQ3</accession>
<feature type="transmembrane region" description="Helical" evidence="1">
    <location>
        <begin position="262"/>
        <end position="284"/>
    </location>
</feature>
<keyword evidence="1" id="KW-1133">Transmembrane helix</keyword>
<sequence length="322" mass="38079">MNWKKISLILIVFLTFLATGFMLSNIQSREADQLLDAHGMSNNTHYFYTNKKQNIGEFLTYLRMRFPKDHIQVHLDNQKEKEQVLVWANYKIQSLPTQKGQYFSPDDFKGQISFAVLGPDTKNNVVELQGNQYVIYKKHYYSVIGEFKNYHQTEQKKYYLTTGIKQATSKEKLKNFKIIIDSPNRNVIKTVGEKYHAKLEIPAFVKSHQYLRLSVLKEIFLILLFWIIGIICNIFIALIEWRQVKLAHLKRKFFVNWLINRGLRLILIETLLAIIALVILQWTAFFNKSFHLLEIIVVNWLLVLFTYIISWIIINKKEKKDA</sequence>
<dbReference type="EMBL" id="JAHLFT010000020">
    <property type="protein sequence ID" value="MBU3827836.1"/>
    <property type="molecule type" value="Genomic_DNA"/>
</dbReference>
<proteinExistence type="predicted"/>
<reference evidence="2" key="1">
    <citation type="journal article" date="2021" name="PeerJ">
        <title>Extensive microbial diversity within the chicken gut microbiome revealed by metagenomics and culture.</title>
        <authorList>
            <person name="Gilroy R."/>
            <person name="Ravi A."/>
            <person name="Getino M."/>
            <person name="Pursley I."/>
            <person name="Horton D.L."/>
            <person name="Alikhan N.F."/>
            <person name="Baker D."/>
            <person name="Gharbi K."/>
            <person name="Hall N."/>
            <person name="Watson M."/>
            <person name="Adriaenssens E.M."/>
            <person name="Foster-Nyarko E."/>
            <person name="Jarju S."/>
            <person name="Secka A."/>
            <person name="Antonio M."/>
            <person name="Oren A."/>
            <person name="Chaudhuri R.R."/>
            <person name="La Ragione R."/>
            <person name="Hildebrand F."/>
            <person name="Pallen M.J."/>
        </authorList>
    </citation>
    <scope>NUCLEOTIDE SEQUENCE</scope>
    <source>
        <strain evidence="2">F6-686</strain>
    </source>
</reference>
<evidence type="ECO:0000313" key="3">
    <source>
        <dbReference type="Proteomes" id="UP000823844"/>
    </source>
</evidence>
<evidence type="ECO:0000313" key="2">
    <source>
        <dbReference type="EMBL" id="MBU3827836.1"/>
    </source>
</evidence>
<evidence type="ECO:0008006" key="4">
    <source>
        <dbReference type="Google" id="ProtNLM"/>
    </source>
</evidence>
<feature type="transmembrane region" description="Helical" evidence="1">
    <location>
        <begin position="290"/>
        <end position="314"/>
    </location>
</feature>
<dbReference type="Proteomes" id="UP000823844">
    <property type="component" value="Unassembled WGS sequence"/>
</dbReference>
<gene>
    <name evidence="2" type="ORF">H9806_01485</name>
</gene>
<comment type="caution">
    <text evidence="2">The sequence shown here is derived from an EMBL/GenBank/DDBJ whole genome shotgun (WGS) entry which is preliminary data.</text>
</comment>
<evidence type="ECO:0000256" key="1">
    <source>
        <dbReference type="SAM" id="Phobius"/>
    </source>
</evidence>